<dbReference type="AlphaFoldDB" id="A0A101J076"/>
<reference evidence="6 7" key="2">
    <citation type="journal article" date="2015" name="MBio">
        <title>Genome-Resolved Metagenomic Analysis Reveals Roles for Candidate Phyla and Other Microbial Community Members in Biogeochemical Transformations in Oil Reservoirs.</title>
        <authorList>
            <person name="Hu P."/>
            <person name="Tom L."/>
            <person name="Singh A."/>
            <person name="Thomas B.C."/>
            <person name="Baker B.J."/>
            <person name="Piceno Y.M."/>
            <person name="Andersen G.L."/>
            <person name="Banfield J.F."/>
        </authorList>
    </citation>
    <scope>NUCLEOTIDE SEQUENCE [LARGE SCALE GENOMIC DNA]</scope>
</reference>
<evidence type="ECO:0000256" key="2">
    <source>
        <dbReference type="SAM" id="Phobius"/>
    </source>
</evidence>
<feature type="domain" description="DUF3821" evidence="3">
    <location>
        <begin position="31"/>
        <end position="221"/>
    </location>
</feature>
<reference evidence="5" key="1">
    <citation type="journal article" date="2015" name="MBio">
        <title>Genome-resolved metagenomic analysis reveals roles for candidate phyla and other microbial community members in biogeochemical transformations in oil reservoirs.</title>
        <authorList>
            <person name="Hu P."/>
            <person name="Tom L."/>
            <person name="Singh A."/>
            <person name="Thomas B.C."/>
            <person name="Baker B.J."/>
            <person name="Piceno Y.M."/>
            <person name="Andersen G.L."/>
            <person name="Banfield J.F."/>
        </authorList>
    </citation>
    <scope>NUCLEOTIDE SEQUENCE [LARGE SCALE GENOMIC DNA]</scope>
    <source>
        <strain evidence="4">62_101</strain>
        <strain evidence="5">63_41</strain>
    </source>
</reference>
<gene>
    <name evidence="4" type="ORF">XD82_0287</name>
    <name evidence="5" type="ORF">XE10_0329</name>
</gene>
<sequence>MVLLLAVCILALSVGQAGARGPAISDIQPYDTIFIYEEGLDLSQLRNATTDNPVTELRKYQNDNPDRGVTKNIPVTDDTNFEVQDFLVGEEYGTYYAFNPVDGTTALVMIREPRIFLDVVLANPNHNEPLTGLTVSENTRIAFRIASPDVGAFYQAGGVYPATVDIVLTSPGGAESTVISGINLAGQNVSSTRFYTDDPGRPGAIPLSGLGEQGTYTVRAVWRTPAAFDAYAADSEPVTFTVANRVGVDTGTPTPTATVTATPTTAAPTTPPTTAPTATETPVTTSTTAPATPTPTAAPLPVTVVVGALGLAIVLIVRRR</sequence>
<keyword evidence="2" id="KW-1133">Transmembrane helix</keyword>
<dbReference type="Proteomes" id="UP000054598">
    <property type="component" value="Unassembled WGS sequence"/>
</dbReference>
<organism evidence="5 7">
    <name type="scientific">Methanoculleus marisnigri</name>
    <dbReference type="NCBI Taxonomy" id="2198"/>
    <lineage>
        <taxon>Archaea</taxon>
        <taxon>Methanobacteriati</taxon>
        <taxon>Methanobacteriota</taxon>
        <taxon>Stenosarchaea group</taxon>
        <taxon>Methanomicrobia</taxon>
        <taxon>Methanomicrobiales</taxon>
        <taxon>Methanomicrobiaceae</taxon>
        <taxon>Methanoculleus</taxon>
    </lineage>
</organism>
<dbReference type="Pfam" id="PF12863">
    <property type="entry name" value="DUF3821"/>
    <property type="match status" value="1"/>
</dbReference>
<dbReference type="Proteomes" id="UP000054323">
    <property type="component" value="Unassembled WGS sequence"/>
</dbReference>
<proteinExistence type="predicted"/>
<dbReference type="EMBL" id="LGGD01000019">
    <property type="protein sequence ID" value="KUK63506.1"/>
    <property type="molecule type" value="Genomic_DNA"/>
</dbReference>
<feature type="compositionally biased region" description="Low complexity" evidence="1">
    <location>
        <begin position="275"/>
        <end position="291"/>
    </location>
</feature>
<dbReference type="InterPro" id="IPR024277">
    <property type="entry name" value="DUF3821"/>
</dbReference>
<comment type="caution">
    <text evidence="5">The sequence shown here is derived from an EMBL/GenBank/DDBJ whole genome shotgun (WGS) entry which is preliminary data.</text>
</comment>
<dbReference type="PATRIC" id="fig|2198.3.peg.7"/>
<evidence type="ECO:0000313" key="7">
    <source>
        <dbReference type="Proteomes" id="UP000054598"/>
    </source>
</evidence>
<feature type="compositionally biased region" description="Low complexity" evidence="1">
    <location>
        <begin position="252"/>
        <end position="268"/>
    </location>
</feature>
<name>A0A101J076_9EURY</name>
<dbReference type="EMBL" id="LGHE01000021">
    <property type="protein sequence ID" value="KUL04464.1"/>
    <property type="molecule type" value="Genomic_DNA"/>
</dbReference>
<keyword evidence="2" id="KW-0472">Membrane</keyword>
<evidence type="ECO:0000313" key="6">
    <source>
        <dbReference type="Proteomes" id="UP000054323"/>
    </source>
</evidence>
<feature type="region of interest" description="Disordered" evidence="1">
    <location>
        <begin position="250"/>
        <end position="298"/>
    </location>
</feature>
<keyword evidence="2" id="KW-0812">Transmembrane</keyword>
<evidence type="ECO:0000313" key="5">
    <source>
        <dbReference type="EMBL" id="KUL04464.1"/>
    </source>
</evidence>
<accession>A0A101J076</accession>
<evidence type="ECO:0000256" key="1">
    <source>
        <dbReference type="SAM" id="MobiDB-lite"/>
    </source>
</evidence>
<evidence type="ECO:0000259" key="3">
    <source>
        <dbReference type="Pfam" id="PF12863"/>
    </source>
</evidence>
<feature type="transmembrane region" description="Helical" evidence="2">
    <location>
        <begin position="298"/>
        <end position="317"/>
    </location>
</feature>
<evidence type="ECO:0000313" key="4">
    <source>
        <dbReference type="EMBL" id="KUK63506.1"/>
    </source>
</evidence>
<protein>
    <recommendedName>
        <fullName evidence="3">DUF3821 domain-containing protein</fullName>
    </recommendedName>
</protein>